<keyword evidence="2" id="KW-0812">Transmembrane</keyword>
<dbReference type="PROSITE" id="PS50104">
    <property type="entry name" value="TIR"/>
    <property type="match status" value="1"/>
</dbReference>
<accession>A0ABN8Q892</accession>
<evidence type="ECO:0000256" key="4">
    <source>
        <dbReference type="ARBA" id="ARBA00022989"/>
    </source>
</evidence>
<keyword evidence="8" id="KW-1185">Reference proteome</keyword>
<organism evidence="7 8">
    <name type="scientific">Porites lobata</name>
    <dbReference type="NCBI Taxonomy" id="104759"/>
    <lineage>
        <taxon>Eukaryota</taxon>
        <taxon>Metazoa</taxon>
        <taxon>Cnidaria</taxon>
        <taxon>Anthozoa</taxon>
        <taxon>Hexacorallia</taxon>
        <taxon>Scleractinia</taxon>
        <taxon>Fungiina</taxon>
        <taxon>Poritidae</taxon>
        <taxon>Porites</taxon>
    </lineage>
</organism>
<gene>
    <name evidence="7" type="ORF">PLOB_00001897</name>
</gene>
<dbReference type="PANTHER" id="PTHR24365">
    <property type="entry name" value="TOLL-LIKE RECEPTOR"/>
    <property type="match status" value="1"/>
</dbReference>
<keyword evidence="3" id="KW-0732">Signal</keyword>
<dbReference type="Pfam" id="PF13676">
    <property type="entry name" value="TIR_2"/>
    <property type="match status" value="1"/>
</dbReference>
<evidence type="ECO:0000313" key="8">
    <source>
        <dbReference type="Proteomes" id="UP001159405"/>
    </source>
</evidence>
<dbReference type="Proteomes" id="UP001159405">
    <property type="component" value="Unassembled WGS sequence"/>
</dbReference>
<dbReference type="SUPFAM" id="SSF52200">
    <property type="entry name" value="Toll/Interleukin receptor TIR domain"/>
    <property type="match status" value="1"/>
</dbReference>
<evidence type="ECO:0000256" key="3">
    <source>
        <dbReference type="ARBA" id="ARBA00022729"/>
    </source>
</evidence>
<evidence type="ECO:0000313" key="7">
    <source>
        <dbReference type="EMBL" id="CAH3156637.1"/>
    </source>
</evidence>
<name>A0ABN8Q892_9CNID</name>
<feature type="non-terminal residue" evidence="7">
    <location>
        <position position="1"/>
    </location>
</feature>
<dbReference type="EMBL" id="CALNXK010000105">
    <property type="protein sequence ID" value="CAH3156637.1"/>
    <property type="molecule type" value="Genomic_DNA"/>
</dbReference>
<keyword evidence="4" id="KW-1133">Transmembrane helix</keyword>
<evidence type="ECO:0000256" key="1">
    <source>
        <dbReference type="ARBA" id="ARBA00004370"/>
    </source>
</evidence>
<dbReference type="SMART" id="SM00255">
    <property type="entry name" value="TIR"/>
    <property type="match status" value="1"/>
</dbReference>
<keyword evidence="5" id="KW-0472">Membrane</keyword>
<comment type="caution">
    <text evidence="7">The sequence shown here is derived from an EMBL/GenBank/DDBJ whole genome shotgun (WGS) entry which is preliminary data.</text>
</comment>
<protein>
    <recommendedName>
        <fullName evidence="6">TIR domain-containing protein</fullName>
    </recommendedName>
</protein>
<feature type="domain" description="TIR" evidence="6">
    <location>
        <begin position="108"/>
        <end position="272"/>
    </location>
</feature>
<sequence length="306" mass="35321">LSDTHGNWTAVLVRFAVSHKSAIAPDLKCFLYPKNQTDLTLNISSYGFRYPDYLFLLQDALSVMETYEPNLSTTTTHPPKKEKTVFHCFPPVSDKLRQGLPVISTPYFRYHAFIIFNSGDQRWMKTKLLPLLEEKHHLSCCIHYRDFAVGKPFRDSMAESVYNSHKVIALFSSNFVKSNYCKYELDLAIGRLLSHRDCCLAVIRIDKVDSNMLPKELKDKSFIDYSNATERRIWKRKLLEFLRLPGDEECHDTDVNQNCKINSTNDDNRERLEKISDLSSINVILPLLPFVRLESTTSNDTVISVV</sequence>
<dbReference type="Gene3D" id="3.40.50.10140">
    <property type="entry name" value="Toll/interleukin-1 receptor homology (TIR) domain"/>
    <property type="match status" value="1"/>
</dbReference>
<comment type="subcellular location">
    <subcellularLocation>
        <location evidence="1">Membrane</location>
    </subcellularLocation>
</comment>
<dbReference type="InterPro" id="IPR035897">
    <property type="entry name" value="Toll_tir_struct_dom_sf"/>
</dbReference>
<evidence type="ECO:0000256" key="2">
    <source>
        <dbReference type="ARBA" id="ARBA00022692"/>
    </source>
</evidence>
<evidence type="ECO:0000259" key="6">
    <source>
        <dbReference type="PROSITE" id="PS50104"/>
    </source>
</evidence>
<dbReference type="InterPro" id="IPR000157">
    <property type="entry name" value="TIR_dom"/>
</dbReference>
<proteinExistence type="predicted"/>
<evidence type="ECO:0000256" key="5">
    <source>
        <dbReference type="ARBA" id="ARBA00023136"/>
    </source>
</evidence>
<reference evidence="7 8" key="1">
    <citation type="submission" date="2022-05" db="EMBL/GenBank/DDBJ databases">
        <authorList>
            <consortium name="Genoscope - CEA"/>
            <person name="William W."/>
        </authorList>
    </citation>
    <scope>NUCLEOTIDE SEQUENCE [LARGE SCALE GENOMIC DNA]</scope>
</reference>
<dbReference type="PANTHER" id="PTHR24365:SF541">
    <property type="entry name" value="PROTEIN TOLL-RELATED"/>
    <property type="match status" value="1"/>
</dbReference>